<evidence type="ECO:0000313" key="2">
    <source>
        <dbReference type="Proteomes" id="UP000805704"/>
    </source>
</evidence>
<dbReference type="Proteomes" id="UP000805704">
    <property type="component" value="Chromosome 6"/>
</dbReference>
<name>A0ACB7EJI3_NIBAL</name>
<keyword evidence="2" id="KW-1185">Reference proteome</keyword>
<reference evidence="1" key="1">
    <citation type="submission" date="2020-04" db="EMBL/GenBank/DDBJ databases">
        <title>A chromosome-scale assembly and high-density genetic map of the yellow drum (Nibea albiflora) genome.</title>
        <authorList>
            <person name="Xu D."/>
            <person name="Zhang W."/>
            <person name="Chen R."/>
            <person name="Tan P."/>
            <person name="Wang L."/>
            <person name="Song H."/>
            <person name="Tian L."/>
            <person name="Zhu Q."/>
            <person name="Wang B."/>
        </authorList>
    </citation>
    <scope>NUCLEOTIDE SEQUENCE</scope>
    <source>
        <strain evidence="1">ZJHYS-2018</strain>
    </source>
</reference>
<protein>
    <submittedName>
        <fullName evidence="1">Complement C1q-like protein 4</fullName>
    </submittedName>
</protein>
<proteinExistence type="predicted"/>
<organism evidence="1 2">
    <name type="scientific">Nibea albiflora</name>
    <name type="common">Yellow drum</name>
    <name type="synonym">Corvina albiflora</name>
    <dbReference type="NCBI Taxonomy" id="240163"/>
    <lineage>
        <taxon>Eukaryota</taxon>
        <taxon>Metazoa</taxon>
        <taxon>Chordata</taxon>
        <taxon>Craniata</taxon>
        <taxon>Vertebrata</taxon>
        <taxon>Euteleostomi</taxon>
        <taxon>Actinopterygii</taxon>
        <taxon>Neopterygii</taxon>
        <taxon>Teleostei</taxon>
        <taxon>Neoteleostei</taxon>
        <taxon>Acanthomorphata</taxon>
        <taxon>Eupercaria</taxon>
        <taxon>Sciaenidae</taxon>
        <taxon>Nibea</taxon>
    </lineage>
</organism>
<dbReference type="EMBL" id="CM024794">
    <property type="protein sequence ID" value="KAG8002199.1"/>
    <property type="molecule type" value="Genomic_DNA"/>
</dbReference>
<accession>A0ACB7EJI3</accession>
<evidence type="ECO:0000313" key="1">
    <source>
        <dbReference type="EMBL" id="KAG8002199.1"/>
    </source>
</evidence>
<comment type="caution">
    <text evidence="1">The sequence shown here is derived from an EMBL/GenBank/DDBJ whole genome shotgun (WGS) entry which is preliminary data.</text>
</comment>
<gene>
    <name evidence="1" type="primary">C1QL4.6</name>
    <name evidence="1" type="ORF">GBF38_012589</name>
</gene>
<feature type="non-terminal residue" evidence="1">
    <location>
        <position position="1"/>
    </location>
</feature>
<sequence length="192" mass="20834">STDPCKNDDGSCGCCMMVKELDVLKTYFNGKLERLNTEYQQTKQSVIATEASRTALSVALFNQRKCFGPFRTNTNVIYEHVFINQGNAYSTATGIFTVTYGGVYSIALTVYSDAGSQNVPLRACAKLQVNGAAVASITDININDQEDSATVALALQLKSGDQVSVNLPAGCYLCDNENHYNTFSAFLLYLTA</sequence>